<evidence type="ECO:0008006" key="2">
    <source>
        <dbReference type="Google" id="ProtNLM"/>
    </source>
</evidence>
<reference evidence="1" key="1">
    <citation type="submission" date="2018-05" db="EMBL/GenBank/DDBJ databases">
        <authorList>
            <person name="Lanie J.A."/>
            <person name="Ng W.-L."/>
            <person name="Kazmierczak K.M."/>
            <person name="Andrzejewski T.M."/>
            <person name="Davidsen T.M."/>
            <person name="Wayne K.J."/>
            <person name="Tettelin H."/>
            <person name="Glass J.I."/>
            <person name="Rusch D."/>
            <person name="Podicherti R."/>
            <person name="Tsui H.-C.T."/>
            <person name="Winkler M.E."/>
        </authorList>
    </citation>
    <scope>NUCLEOTIDE SEQUENCE</scope>
</reference>
<sequence length="448" mass="52548">MPVSVVFENIFDGTVYAAKKERRKPPKARRTQTMTKKVGAEFIKAQEALGEDLPDRALSILENLLRREELRDFEKAQITRLQAYVWAEKDDYPKAMIYLQRAFSYNALQPQDQLDLQYQIAQLHLALDKWKEGEVLLTQWFEDAEALGSPPGPSAHALLAQIYLYFASDEKKDSPEEAQFYRKAEPHAQIAVFRATEPRENWYQLYLSVLLFDDRYEEAVPILEAMVYRFPEKKNYYRQLAALYAELKRENDSFQIQQIMHNKGMLEKHDELLRISQLYLYYDIPFKAAVIMEKELEDGRIKDEEKYWEQLANAWLSSREWRKAIPPLQKAAEMSEDGELFLRLGQTFMQEEEWENAENYIKYAIKKGDLDNPGRAWLLLGITRNKKGIEHEKSALFAFKRSTGYEDMESDARRWVRVIESKQARREADKIATAAAEAELADDSIYFN</sequence>
<dbReference type="Gene3D" id="1.25.40.10">
    <property type="entry name" value="Tetratricopeptide repeat domain"/>
    <property type="match status" value="2"/>
</dbReference>
<proteinExistence type="predicted"/>
<evidence type="ECO:0000313" key="1">
    <source>
        <dbReference type="EMBL" id="SUZ95071.1"/>
    </source>
</evidence>
<dbReference type="SUPFAM" id="SSF48452">
    <property type="entry name" value="TPR-like"/>
    <property type="match status" value="2"/>
</dbReference>
<protein>
    <recommendedName>
        <fullName evidence="2">Tetratricopeptide repeat-like domain-containing protein</fullName>
    </recommendedName>
</protein>
<accession>A0A381RVB8</accession>
<organism evidence="1">
    <name type="scientific">marine metagenome</name>
    <dbReference type="NCBI Taxonomy" id="408172"/>
    <lineage>
        <taxon>unclassified sequences</taxon>
        <taxon>metagenomes</taxon>
        <taxon>ecological metagenomes</taxon>
    </lineage>
</organism>
<dbReference type="AlphaFoldDB" id="A0A381RVB8"/>
<gene>
    <name evidence="1" type="ORF">METZ01_LOCUS47925</name>
</gene>
<dbReference type="EMBL" id="UINC01002291">
    <property type="protein sequence ID" value="SUZ95071.1"/>
    <property type="molecule type" value="Genomic_DNA"/>
</dbReference>
<name>A0A381RVB8_9ZZZZ</name>
<dbReference type="InterPro" id="IPR011990">
    <property type="entry name" value="TPR-like_helical_dom_sf"/>
</dbReference>